<reference evidence="3" key="1">
    <citation type="journal article" date="2019" name="Int. J. Syst. Evol. Microbiol.">
        <title>The Global Catalogue of Microorganisms (GCM) 10K type strain sequencing project: providing services to taxonomists for standard genome sequencing and annotation.</title>
        <authorList>
            <consortium name="The Broad Institute Genomics Platform"/>
            <consortium name="The Broad Institute Genome Sequencing Center for Infectious Disease"/>
            <person name="Wu L."/>
            <person name="Ma J."/>
        </authorList>
    </citation>
    <scope>NUCLEOTIDE SEQUENCE [LARGE SCALE GENOMIC DNA]</scope>
    <source>
        <strain evidence="3">JCM 6924</strain>
    </source>
</reference>
<evidence type="ECO:0000313" key="3">
    <source>
        <dbReference type="Proteomes" id="UP001501095"/>
    </source>
</evidence>
<proteinExistence type="predicted"/>
<dbReference type="Proteomes" id="UP001501095">
    <property type="component" value="Unassembled WGS sequence"/>
</dbReference>
<name>A0ABP6B3H1_9ACTN</name>
<dbReference type="EMBL" id="BAAATM010000010">
    <property type="protein sequence ID" value="GAA2535126.1"/>
    <property type="molecule type" value="Genomic_DNA"/>
</dbReference>
<sequence length="76" mass="8640">MQERHPEVHTDPDRDDREGQRDDDPVPQGEHGDPGTGSTGRREHRRRPGPGGRRALLGRRGRVGWQAWLGRRCKLG</sequence>
<organism evidence="2 3">
    <name type="scientific">Streptomyces levis</name>
    <dbReference type="NCBI Taxonomy" id="285566"/>
    <lineage>
        <taxon>Bacteria</taxon>
        <taxon>Bacillati</taxon>
        <taxon>Actinomycetota</taxon>
        <taxon>Actinomycetes</taxon>
        <taxon>Kitasatosporales</taxon>
        <taxon>Streptomycetaceae</taxon>
        <taxon>Streptomyces</taxon>
    </lineage>
</organism>
<protein>
    <submittedName>
        <fullName evidence="2">Uncharacterized protein</fullName>
    </submittedName>
</protein>
<gene>
    <name evidence="2" type="ORF">GCM10010423_34780</name>
</gene>
<evidence type="ECO:0000256" key="1">
    <source>
        <dbReference type="SAM" id="MobiDB-lite"/>
    </source>
</evidence>
<evidence type="ECO:0000313" key="2">
    <source>
        <dbReference type="EMBL" id="GAA2535126.1"/>
    </source>
</evidence>
<keyword evidence="3" id="KW-1185">Reference proteome</keyword>
<feature type="region of interest" description="Disordered" evidence="1">
    <location>
        <begin position="1"/>
        <end position="61"/>
    </location>
</feature>
<comment type="caution">
    <text evidence="2">The sequence shown here is derived from an EMBL/GenBank/DDBJ whole genome shotgun (WGS) entry which is preliminary data.</text>
</comment>
<feature type="compositionally biased region" description="Basic and acidic residues" evidence="1">
    <location>
        <begin position="1"/>
        <end position="24"/>
    </location>
</feature>
<accession>A0ABP6B3H1</accession>